<organism evidence="1">
    <name type="scientific">marine metagenome</name>
    <dbReference type="NCBI Taxonomy" id="408172"/>
    <lineage>
        <taxon>unclassified sequences</taxon>
        <taxon>metagenomes</taxon>
        <taxon>ecological metagenomes</taxon>
    </lineage>
</organism>
<dbReference type="EMBL" id="UINC01096789">
    <property type="protein sequence ID" value="SVC53968.1"/>
    <property type="molecule type" value="Genomic_DNA"/>
</dbReference>
<name>A0A382N068_9ZZZZ</name>
<protein>
    <submittedName>
        <fullName evidence="1">Uncharacterized protein</fullName>
    </submittedName>
</protein>
<sequence>MPRRSFFECDTLAVTQDLAADGHICVIEGIRRH</sequence>
<accession>A0A382N068</accession>
<dbReference type="AlphaFoldDB" id="A0A382N068"/>
<reference evidence="1" key="1">
    <citation type="submission" date="2018-05" db="EMBL/GenBank/DDBJ databases">
        <authorList>
            <person name="Lanie J.A."/>
            <person name="Ng W.-L."/>
            <person name="Kazmierczak K.M."/>
            <person name="Andrzejewski T.M."/>
            <person name="Davidsen T.M."/>
            <person name="Wayne K.J."/>
            <person name="Tettelin H."/>
            <person name="Glass J.I."/>
            <person name="Rusch D."/>
            <person name="Podicherti R."/>
            <person name="Tsui H.-C.T."/>
            <person name="Winkler M.E."/>
        </authorList>
    </citation>
    <scope>NUCLEOTIDE SEQUENCE</scope>
</reference>
<feature type="non-terminal residue" evidence="1">
    <location>
        <position position="33"/>
    </location>
</feature>
<proteinExistence type="predicted"/>
<evidence type="ECO:0000313" key="1">
    <source>
        <dbReference type="EMBL" id="SVC53968.1"/>
    </source>
</evidence>
<gene>
    <name evidence="1" type="ORF">METZ01_LOCUS306822</name>
</gene>